<dbReference type="InterPro" id="IPR014710">
    <property type="entry name" value="RmlC-like_jellyroll"/>
</dbReference>
<dbReference type="Pfam" id="PF07883">
    <property type="entry name" value="Cupin_2"/>
    <property type="match status" value="1"/>
</dbReference>
<dbReference type="RefSeq" id="WP_324669882.1">
    <property type="nucleotide sequence ID" value="NZ_CP141614.1"/>
</dbReference>
<name>A0ABZ1BS06_9FIRM</name>
<dbReference type="SUPFAM" id="SSF51182">
    <property type="entry name" value="RmlC-like cupins"/>
    <property type="match status" value="1"/>
</dbReference>
<evidence type="ECO:0000256" key="1">
    <source>
        <dbReference type="ARBA" id="ARBA00022723"/>
    </source>
</evidence>
<evidence type="ECO:0000259" key="3">
    <source>
        <dbReference type="Pfam" id="PF07883"/>
    </source>
</evidence>
<sequence length="115" mass="12877">MPEEIQVFHESTVPMEQAPAGKGVRLRWVIGKANGAPRYAMRVFEVEPGGEIPLHHHWYEQEMYVLEGQGMAGDEHGEQPIGPGTVIYVPPDKPHRMRNTGDGVLRFICVIPHSP</sequence>
<dbReference type="EMBL" id="CP141614">
    <property type="protein sequence ID" value="WRP15479.1"/>
    <property type="molecule type" value="Genomic_DNA"/>
</dbReference>
<dbReference type="CDD" id="cd02222">
    <property type="entry name" value="cupin_TM1459-like"/>
    <property type="match status" value="1"/>
</dbReference>
<dbReference type="PANTHER" id="PTHR35848">
    <property type="entry name" value="OXALATE-BINDING PROTEIN"/>
    <property type="match status" value="1"/>
</dbReference>
<feature type="region of interest" description="Disordered" evidence="2">
    <location>
        <begin position="72"/>
        <end position="94"/>
    </location>
</feature>
<keyword evidence="5" id="KW-1185">Reference proteome</keyword>
<proteinExistence type="predicted"/>
<keyword evidence="1" id="KW-0479">Metal-binding</keyword>
<protein>
    <submittedName>
        <fullName evidence="4">Cupin domain-containing protein</fullName>
    </submittedName>
</protein>
<dbReference type="InterPro" id="IPR013096">
    <property type="entry name" value="Cupin_2"/>
</dbReference>
<dbReference type="PANTHER" id="PTHR35848:SF6">
    <property type="entry name" value="CUPIN TYPE-2 DOMAIN-CONTAINING PROTEIN"/>
    <property type="match status" value="1"/>
</dbReference>
<evidence type="ECO:0000256" key="2">
    <source>
        <dbReference type="SAM" id="MobiDB-lite"/>
    </source>
</evidence>
<reference evidence="5" key="1">
    <citation type="submission" date="2023-12" db="EMBL/GenBank/DDBJ databases">
        <title>Novel isolates from deep terrestrial aquifers shed light on the physiology and ecology of the class Limnochordia.</title>
        <authorList>
            <person name="Karnachuk O.V."/>
            <person name="Lukina A.P."/>
            <person name="Avakyan M.R."/>
            <person name="Kadnikov V."/>
            <person name="Begmatov S."/>
            <person name="Beletsky A.V."/>
            <person name="Mardanov A.V."/>
            <person name="Ravin N.V."/>
        </authorList>
    </citation>
    <scope>NUCLEOTIDE SEQUENCE [LARGE SCALE GENOMIC DNA]</scope>
    <source>
        <strain evidence="5">LN</strain>
    </source>
</reference>
<organism evidence="4 5">
    <name type="scientific">Geochorda subterranea</name>
    <dbReference type="NCBI Taxonomy" id="3109564"/>
    <lineage>
        <taxon>Bacteria</taxon>
        <taxon>Bacillati</taxon>
        <taxon>Bacillota</taxon>
        <taxon>Limnochordia</taxon>
        <taxon>Limnochordales</taxon>
        <taxon>Geochordaceae</taxon>
        <taxon>Geochorda</taxon>
    </lineage>
</organism>
<dbReference type="Proteomes" id="UP001333102">
    <property type="component" value="Chromosome"/>
</dbReference>
<evidence type="ECO:0000313" key="5">
    <source>
        <dbReference type="Proteomes" id="UP001333102"/>
    </source>
</evidence>
<gene>
    <name evidence="4" type="ORF">VLY81_04765</name>
</gene>
<dbReference type="InterPro" id="IPR011051">
    <property type="entry name" value="RmlC_Cupin_sf"/>
</dbReference>
<dbReference type="Gene3D" id="2.60.120.10">
    <property type="entry name" value="Jelly Rolls"/>
    <property type="match status" value="1"/>
</dbReference>
<dbReference type="InterPro" id="IPR051610">
    <property type="entry name" value="GPI/OXD"/>
</dbReference>
<feature type="domain" description="Cupin type-2" evidence="3">
    <location>
        <begin position="43"/>
        <end position="110"/>
    </location>
</feature>
<accession>A0ABZ1BS06</accession>
<evidence type="ECO:0000313" key="4">
    <source>
        <dbReference type="EMBL" id="WRP15479.1"/>
    </source>
</evidence>